<evidence type="ECO:0000256" key="1">
    <source>
        <dbReference type="ARBA" id="ARBA00010646"/>
    </source>
</evidence>
<dbReference type="Gene3D" id="3.20.20.80">
    <property type="entry name" value="Glycosidases"/>
    <property type="match status" value="1"/>
</dbReference>
<dbReference type="CDD" id="cd00599">
    <property type="entry name" value="GH25_muramidase"/>
    <property type="match status" value="1"/>
</dbReference>
<evidence type="ECO:0000313" key="6">
    <source>
        <dbReference type="EMBL" id="GAA2442793.1"/>
    </source>
</evidence>
<gene>
    <name evidence="6" type="ORF">GCM10010405_27900</name>
</gene>
<feature type="domain" description="Peptidoglycan binding-like" evidence="5">
    <location>
        <begin position="274"/>
        <end position="327"/>
    </location>
</feature>
<dbReference type="InterPro" id="IPR017853">
    <property type="entry name" value="GH"/>
</dbReference>
<dbReference type="SUPFAM" id="SSF47090">
    <property type="entry name" value="PGBD-like"/>
    <property type="match status" value="2"/>
</dbReference>
<dbReference type="SUPFAM" id="SSF51445">
    <property type="entry name" value="(Trans)glycosidases"/>
    <property type="match status" value="1"/>
</dbReference>
<evidence type="ECO:0000256" key="3">
    <source>
        <dbReference type="ARBA" id="ARBA00023295"/>
    </source>
</evidence>
<dbReference type="InterPro" id="IPR002477">
    <property type="entry name" value="Peptidoglycan-bd-like"/>
</dbReference>
<evidence type="ECO:0000313" key="7">
    <source>
        <dbReference type="Proteomes" id="UP001501638"/>
    </source>
</evidence>
<dbReference type="InterPro" id="IPR036365">
    <property type="entry name" value="PGBD-like_sf"/>
</dbReference>
<comment type="caution">
    <text evidence="6">The sequence shown here is derived from an EMBL/GenBank/DDBJ whole genome shotgun (WGS) entry which is preliminary data.</text>
</comment>
<evidence type="ECO:0000256" key="4">
    <source>
        <dbReference type="SAM" id="SignalP"/>
    </source>
</evidence>
<name>A0ABP5X1T1_9ACTN</name>
<dbReference type="InterPro" id="IPR036366">
    <property type="entry name" value="PGBDSf"/>
</dbReference>
<dbReference type="PANTHER" id="PTHR34135:SF2">
    <property type="entry name" value="LYSOZYME"/>
    <property type="match status" value="1"/>
</dbReference>
<dbReference type="InterPro" id="IPR018077">
    <property type="entry name" value="Glyco_hydro_fam25_subgr"/>
</dbReference>
<organism evidence="6 7">
    <name type="scientific">Streptomyces macrosporus</name>
    <dbReference type="NCBI Taxonomy" id="44032"/>
    <lineage>
        <taxon>Bacteria</taxon>
        <taxon>Bacillati</taxon>
        <taxon>Actinomycetota</taxon>
        <taxon>Actinomycetes</taxon>
        <taxon>Kitasatosporales</taxon>
        <taxon>Streptomycetaceae</taxon>
        <taxon>Streptomyces</taxon>
    </lineage>
</organism>
<dbReference type="Proteomes" id="UP001501638">
    <property type="component" value="Unassembled WGS sequence"/>
</dbReference>
<sequence length="395" mass="40786">MRITLAGLSARAVAVVATAAVALGLAGTAPAQAAYPSSYSVHGIDTSRWNHGSAINWNSVAASGQKFVFHKASQSTGWVDPYFVQDFKASAAAGLMNSGYHFYAEGTGSAQADHFIATLRSAGYTGKAAGQLPPVVDLEHHNGACPAYATTSHIGTFIDKVESAFGVTPIVYTSKWFVDDCLGGNGGIFSTTPLWQPRYQSGSNEPAAIPGANRSWSFWQYSDTGTVSGISGNVDLNVFRGTLSELRAMANLGGDGGGDPQLPAWPVLKSGSTGVDVRALQYLLNARGYSTTVDGSYGPATTSQVTAFQQANGLTADGITGPATWSKVIVTVRSGDTGDAVKAVQTELNSKGHSLTVDGSFGPATLSAVKSFQSSKGLAADGIVGPMTWQALVGS</sequence>
<evidence type="ECO:0000256" key="2">
    <source>
        <dbReference type="ARBA" id="ARBA00022801"/>
    </source>
</evidence>
<dbReference type="Gene3D" id="1.10.101.10">
    <property type="entry name" value="PGBD-like superfamily/PGBD"/>
    <property type="match status" value="2"/>
</dbReference>
<evidence type="ECO:0000259" key="5">
    <source>
        <dbReference type="Pfam" id="PF01471"/>
    </source>
</evidence>
<dbReference type="InterPro" id="IPR002053">
    <property type="entry name" value="Glyco_hydro_25"/>
</dbReference>
<proteinExistence type="inferred from homology"/>
<keyword evidence="7" id="KW-1185">Reference proteome</keyword>
<accession>A0ABP5X1T1</accession>
<dbReference type="SMART" id="SM00641">
    <property type="entry name" value="Glyco_25"/>
    <property type="match status" value="1"/>
</dbReference>
<dbReference type="Pfam" id="PF01183">
    <property type="entry name" value="Glyco_hydro_25"/>
    <property type="match status" value="1"/>
</dbReference>
<dbReference type="RefSeq" id="WP_344322621.1">
    <property type="nucleotide sequence ID" value="NZ_BAAASZ010000020.1"/>
</dbReference>
<dbReference type="PANTHER" id="PTHR34135">
    <property type="entry name" value="LYSOZYME"/>
    <property type="match status" value="1"/>
</dbReference>
<comment type="similarity">
    <text evidence="1">Belongs to the glycosyl hydrolase 25 family.</text>
</comment>
<feature type="signal peptide" evidence="4">
    <location>
        <begin position="1"/>
        <end position="33"/>
    </location>
</feature>
<dbReference type="EMBL" id="BAAASZ010000020">
    <property type="protein sequence ID" value="GAA2442793.1"/>
    <property type="molecule type" value="Genomic_DNA"/>
</dbReference>
<reference evidence="7" key="1">
    <citation type="journal article" date="2019" name="Int. J. Syst. Evol. Microbiol.">
        <title>The Global Catalogue of Microorganisms (GCM) 10K type strain sequencing project: providing services to taxonomists for standard genome sequencing and annotation.</title>
        <authorList>
            <consortium name="The Broad Institute Genomics Platform"/>
            <consortium name="The Broad Institute Genome Sequencing Center for Infectious Disease"/>
            <person name="Wu L."/>
            <person name="Ma J."/>
        </authorList>
    </citation>
    <scope>NUCLEOTIDE SEQUENCE [LARGE SCALE GENOMIC DNA]</scope>
    <source>
        <strain evidence="7">JCM 6305</strain>
    </source>
</reference>
<protein>
    <recommendedName>
        <fullName evidence="5">Peptidoglycan binding-like domain-containing protein</fullName>
    </recommendedName>
</protein>
<feature type="chain" id="PRO_5047398562" description="Peptidoglycan binding-like domain-containing protein" evidence="4">
    <location>
        <begin position="34"/>
        <end position="395"/>
    </location>
</feature>
<feature type="domain" description="Peptidoglycan binding-like" evidence="5">
    <location>
        <begin position="337"/>
        <end position="392"/>
    </location>
</feature>
<keyword evidence="3" id="KW-0326">Glycosidase</keyword>
<keyword evidence="4" id="KW-0732">Signal</keyword>
<keyword evidence="2" id="KW-0378">Hydrolase</keyword>
<dbReference type="Pfam" id="PF01471">
    <property type="entry name" value="PG_binding_1"/>
    <property type="match status" value="2"/>
</dbReference>
<dbReference type="PROSITE" id="PS51904">
    <property type="entry name" value="GLYCOSYL_HYDROL_F25_2"/>
    <property type="match status" value="1"/>
</dbReference>